<evidence type="ECO:0000313" key="2">
    <source>
        <dbReference type="Proteomes" id="UP000499080"/>
    </source>
</evidence>
<proteinExistence type="predicted"/>
<comment type="caution">
    <text evidence="1">The sequence shown here is derived from an EMBL/GenBank/DDBJ whole genome shotgun (WGS) entry which is preliminary data.</text>
</comment>
<keyword evidence="2" id="KW-1185">Reference proteome</keyword>
<dbReference type="EMBL" id="BGPR01049461">
    <property type="protein sequence ID" value="GBO26453.1"/>
    <property type="molecule type" value="Genomic_DNA"/>
</dbReference>
<dbReference type="AlphaFoldDB" id="A0A4Y2VM82"/>
<protein>
    <submittedName>
        <fullName evidence="1">Uncharacterized protein F54H12.2</fullName>
    </submittedName>
</protein>
<dbReference type="InterPro" id="IPR000358">
    <property type="entry name" value="RNR_small_fam"/>
</dbReference>
<dbReference type="OrthoDB" id="6421510at2759"/>
<evidence type="ECO:0000313" key="1">
    <source>
        <dbReference type="EMBL" id="GBO26453.1"/>
    </source>
</evidence>
<accession>A0A4Y2VM82</accession>
<sequence length="666" mass="75933">MGFWPLTAASAPRLLTMLNLPREDRIIKTFESFVFRKPSKTNKDNVLKIIAKNLKRHFIIRTTRFNHKYIDMDNMHHELFQHINFNLMQTGTGGAADFIFDFKGDKVEITDQKNVELEFRLLYAPIFMRMLSMTKDVVLTANNKVKIHIPDTSTVNLQDGLRDLLGFKKSTLYGGTHISDYQLELDGGITEIYVYSDIIESHFVGDTIAPLLRIISVMSTKEDQIVINYQRPLYFPLRKNYIDCIEIELKSSSGDESSYTEIFPVASLSDKTPIEFYVSGSCEHYLDLGHTLLHLQVKIKKKNGATIGNPDQVAPINYLLHTLFSECSVTLNDKQVSSQANYAYRCIFDALLSPRAVQESMLTSGLFYKDVASKHDSVELANVVDNANSGYQTRYNICKDSKLMDMIGPLHFDLGNQSKCLINSVNLRIKLERNKDSFALMSSTQDFKVVIQHASLFIRKVTVAPSIVIAHEITLSKGVIKMPIRRTEVKSFALSSGMQSITILNAFIGQIPTQLILRMVANNAFNSDFSKNPFNFKHYDLSYLCILDGNRMIPSKPFQPKFDHSNCYSRCYMSLFTDLGRYHKDQDLNISYSEYKEGYTLFAIDLTPDLSADGMQESILRNGNLTLDLKFGKALPETVNLMVYSEYRNIIEIDKNRSIFSDFKNV</sequence>
<gene>
    <name evidence="1" type="primary">F54H12.2_30</name>
    <name evidence="1" type="ORF">AVEN_178606_1</name>
</gene>
<dbReference type="GO" id="GO:0005829">
    <property type="term" value="C:cytosol"/>
    <property type="evidence" value="ECO:0007669"/>
    <property type="project" value="TreeGrafter"/>
</dbReference>
<dbReference type="GO" id="GO:0009263">
    <property type="term" value="P:deoxyribonucleotide biosynthetic process"/>
    <property type="evidence" value="ECO:0007669"/>
    <property type="project" value="InterPro"/>
</dbReference>
<reference evidence="1 2" key="1">
    <citation type="journal article" date="2019" name="Sci. Rep.">
        <title>Orb-weaving spider Araneus ventricosus genome elucidates the spidroin gene catalogue.</title>
        <authorList>
            <person name="Kono N."/>
            <person name="Nakamura H."/>
            <person name="Ohtoshi R."/>
            <person name="Moran D.A.P."/>
            <person name="Shinohara A."/>
            <person name="Yoshida Y."/>
            <person name="Fujiwara M."/>
            <person name="Mori M."/>
            <person name="Tomita M."/>
            <person name="Arakawa K."/>
        </authorList>
    </citation>
    <scope>NUCLEOTIDE SEQUENCE [LARGE SCALE GENOMIC DNA]</scope>
</reference>
<name>A0A4Y2VM82_ARAVE</name>
<dbReference type="PANTHER" id="PTHR23409">
    <property type="entry name" value="RIBONUCLEOSIDE-DIPHOSPHATE REDUCTASE SMALL CHAIN"/>
    <property type="match status" value="1"/>
</dbReference>
<dbReference type="Proteomes" id="UP000499080">
    <property type="component" value="Unassembled WGS sequence"/>
</dbReference>
<dbReference type="GO" id="GO:0004748">
    <property type="term" value="F:ribonucleoside-diphosphate reductase activity, thioredoxin disulfide as acceptor"/>
    <property type="evidence" value="ECO:0007669"/>
    <property type="project" value="TreeGrafter"/>
</dbReference>
<organism evidence="1 2">
    <name type="scientific">Araneus ventricosus</name>
    <name type="common">Orbweaver spider</name>
    <name type="synonym">Epeira ventricosa</name>
    <dbReference type="NCBI Taxonomy" id="182803"/>
    <lineage>
        <taxon>Eukaryota</taxon>
        <taxon>Metazoa</taxon>
        <taxon>Ecdysozoa</taxon>
        <taxon>Arthropoda</taxon>
        <taxon>Chelicerata</taxon>
        <taxon>Arachnida</taxon>
        <taxon>Araneae</taxon>
        <taxon>Araneomorphae</taxon>
        <taxon>Entelegynae</taxon>
        <taxon>Araneoidea</taxon>
        <taxon>Araneidae</taxon>
        <taxon>Araneus</taxon>
    </lineage>
</organism>
<dbReference type="PANTHER" id="PTHR23409:SF21">
    <property type="entry name" value="CAPSID PROTEIN"/>
    <property type="match status" value="1"/>
</dbReference>